<dbReference type="GO" id="GO:0005783">
    <property type="term" value="C:endoplasmic reticulum"/>
    <property type="evidence" value="ECO:0007669"/>
    <property type="project" value="TreeGrafter"/>
</dbReference>
<feature type="active site" evidence="6">
    <location>
        <position position="514"/>
    </location>
</feature>
<protein>
    <recommendedName>
        <fullName evidence="9">alpha-1,2-Mannosidase</fullName>
        <ecNumber evidence="9">3.2.1.-</ecNumber>
    </recommendedName>
</protein>
<feature type="active site" evidence="6">
    <location>
        <position position="317"/>
    </location>
</feature>
<keyword evidence="12" id="KW-1185">Reference proteome</keyword>
<comment type="pathway">
    <text evidence="2">Protein modification; protein glycosylation.</text>
</comment>
<keyword evidence="7" id="KW-0479">Metal-binding</keyword>
<evidence type="ECO:0000256" key="4">
    <source>
        <dbReference type="ARBA" id="ARBA00022801"/>
    </source>
</evidence>
<feature type="binding site" evidence="7">
    <location>
        <position position="600"/>
    </location>
    <ligand>
        <name>Ca(2+)</name>
        <dbReference type="ChEBI" id="CHEBI:29108"/>
    </ligand>
</feature>
<comment type="cofactor">
    <cofactor evidence="1 7">
        <name>Ca(2+)</name>
        <dbReference type="ChEBI" id="CHEBI:29108"/>
    </cofactor>
</comment>
<keyword evidence="10" id="KW-1133">Transmembrane helix</keyword>
<dbReference type="GO" id="GO:0004571">
    <property type="term" value="F:mannosyl-oligosaccharide 1,2-alpha-mannosidase activity"/>
    <property type="evidence" value="ECO:0007669"/>
    <property type="project" value="InterPro"/>
</dbReference>
<evidence type="ECO:0000313" key="11">
    <source>
        <dbReference type="EMBL" id="CEI65730.1"/>
    </source>
</evidence>
<comment type="similarity">
    <text evidence="3 9">Belongs to the glycosyl hydrolase 47 family.</text>
</comment>
<evidence type="ECO:0000256" key="2">
    <source>
        <dbReference type="ARBA" id="ARBA00004922"/>
    </source>
</evidence>
<keyword evidence="10" id="KW-0472">Membrane</keyword>
<evidence type="ECO:0000256" key="7">
    <source>
        <dbReference type="PIRSR" id="PIRSR601382-2"/>
    </source>
</evidence>
<keyword evidence="4 9" id="KW-0378">Hydrolase</keyword>
<dbReference type="GO" id="GO:0005509">
    <property type="term" value="F:calcium ion binding"/>
    <property type="evidence" value="ECO:0007669"/>
    <property type="project" value="InterPro"/>
</dbReference>
<dbReference type="Gene3D" id="1.50.10.10">
    <property type="match status" value="1"/>
</dbReference>
<dbReference type="Proteomes" id="UP000245910">
    <property type="component" value="Chromosome I"/>
</dbReference>
<dbReference type="STRING" id="56646.A0A2L2TVU5"/>
<evidence type="ECO:0000256" key="6">
    <source>
        <dbReference type="PIRSR" id="PIRSR601382-1"/>
    </source>
</evidence>
<dbReference type="PRINTS" id="PR00747">
    <property type="entry name" value="GLYHDRLASE47"/>
</dbReference>
<evidence type="ECO:0000256" key="5">
    <source>
        <dbReference type="ARBA" id="ARBA00023157"/>
    </source>
</evidence>
<keyword evidence="7" id="KW-0106">Calcium</keyword>
<dbReference type="EMBL" id="LN649229">
    <property type="protein sequence ID" value="CEI65730.1"/>
    <property type="molecule type" value="Genomic_DNA"/>
</dbReference>
<reference evidence="12" key="1">
    <citation type="submission" date="2014-10" db="EMBL/GenBank/DDBJ databases">
        <authorList>
            <person name="King R."/>
        </authorList>
    </citation>
    <scope>NUCLEOTIDE SEQUENCE [LARGE SCALE GENOMIC DNA]</scope>
    <source>
        <strain evidence="12">A3/5</strain>
    </source>
</reference>
<feature type="active site" description="Proton donor" evidence="6">
    <location>
        <position position="179"/>
    </location>
</feature>
<name>A0A2L2TVU5_9HYPO</name>
<sequence>MAGPLRRGRLWIGVVLIWIFGFWYWSSTDSTFTLFGKDDPLAGKGASAWTRRLPKYPIPQDKLAVLPEIKGGVKVPKIQANAPVESAVAKETRLARLAAVKKSFEHSWSGYSNYAWMHDEVTPLTGKSKDPFGGWAATLVDALDTLWIMDMKEEFTKAVAAADGIDFTRSSMTTINIFETTIRYLGGFLSAYELSGRAHSILLEKAIELGDLLMVAFDTPNHMPVTRLEWKKAAYGQSQSASRETLVSELGSMSLELTKLSQITGNTKYYDAVKRLGDQFESTQLNTRLPGMWPVVVDAYTPAFHAGSEFTLGGMSDSLYEYLPKWYLLLGGQLDQPRRLYENFIPVAIKHLFKRAMTPSDKPIIISGDYQVTDLPGEQPKYTSVARGQHLTCFAGGMMAMASKIFNRPADLDIATQLTDGCIWAYQATKTGLGPEVFNFISCGSVDVKETGDCTWSEERWLKAIEEQHAPDFKAPPMRGPEWKRPTVQDVVKKHNLPEGMIDVSDPRYILRPEAIESIFVMYRTTGDAQWLEKAWTMFETIEKVTRTEIAASAIDDVTKAEPTKMDSMESFWLAETLKYFYLIFSDFDVISLDEWVFNTEAHPLSRPDVK</sequence>
<dbReference type="EC" id="3.2.1.-" evidence="9"/>
<evidence type="ECO:0000256" key="9">
    <source>
        <dbReference type="RuleBase" id="RU361193"/>
    </source>
</evidence>
<keyword evidence="5 8" id="KW-1015">Disulfide bond</keyword>
<feature type="active site" description="Proton donor" evidence="6">
    <location>
        <position position="436"/>
    </location>
</feature>
<dbReference type="Pfam" id="PF01532">
    <property type="entry name" value="Glyco_hydro_47"/>
    <property type="match status" value="1"/>
</dbReference>
<dbReference type="AlphaFoldDB" id="A0A2L2TVU5"/>
<evidence type="ECO:0000256" key="1">
    <source>
        <dbReference type="ARBA" id="ARBA00001913"/>
    </source>
</evidence>
<keyword evidence="10" id="KW-0812">Transmembrane</keyword>
<evidence type="ECO:0000256" key="10">
    <source>
        <dbReference type="SAM" id="Phobius"/>
    </source>
</evidence>
<dbReference type="FunFam" id="1.50.10.10:FF:000037">
    <property type="entry name" value="alpha-1,2-Mannosidase"/>
    <property type="match status" value="1"/>
</dbReference>
<dbReference type="GO" id="GO:0005975">
    <property type="term" value="P:carbohydrate metabolic process"/>
    <property type="evidence" value="ECO:0007669"/>
    <property type="project" value="InterPro"/>
</dbReference>
<dbReference type="SUPFAM" id="SSF48225">
    <property type="entry name" value="Seven-hairpin glycosidases"/>
    <property type="match status" value="1"/>
</dbReference>
<accession>A0A2L2TVU5</accession>
<dbReference type="InterPro" id="IPR012341">
    <property type="entry name" value="6hp_glycosidase-like_sf"/>
</dbReference>
<proteinExistence type="inferred from homology"/>
<dbReference type="GO" id="GO:0036503">
    <property type="term" value="P:ERAD pathway"/>
    <property type="evidence" value="ECO:0007669"/>
    <property type="project" value="UniProtKB-ARBA"/>
</dbReference>
<feature type="transmembrane region" description="Helical" evidence="10">
    <location>
        <begin position="9"/>
        <end position="26"/>
    </location>
</feature>
<dbReference type="InterPro" id="IPR050749">
    <property type="entry name" value="Glycosyl_Hydrolase_47"/>
</dbReference>
<dbReference type="OrthoDB" id="8118055at2759"/>
<dbReference type="GO" id="GO:0016020">
    <property type="term" value="C:membrane"/>
    <property type="evidence" value="ECO:0007669"/>
    <property type="project" value="InterPro"/>
</dbReference>
<feature type="disulfide bond" evidence="8">
    <location>
        <begin position="393"/>
        <end position="422"/>
    </location>
</feature>
<evidence type="ECO:0000313" key="12">
    <source>
        <dbReference type="Proteomes" id="UP000245910"/>
    </source>
</evidence>
<evidence type="ECO:0000256" key="8">
    <source>
        <dbReference type="PIRSR" id="PIRSR601382-3"/>
    </source>
</evidence>
<dbReference type="UniPathway" id="UPA00378"/>
<evidence type="ECO:0000256" key="3">
    <source>
        <dbReference type="ARBA" id="ARBA00007658"/>
    </source>
</evidence>
<organism evidence="11 12">
    <name type="scientific">Fusarium venenatum</name>
    <dbReference type="NCBI Taxonomy" id="56646"/>
    <lineage>
        <taxon>Eukaryota</taxon>
        <taxon>Fungi</taxon>
        <taxon>Dikarya</taxon>
        <taxon>Ascomycota</taxon>
        <taxon>Pezizomycotina</taxon>
        <taxon>Sordariomycetes</taxon>
        <taxon>Hypocreomycetidae</taxon>
        <taxon>Hypocreales</taxon>
        <taxon>Nectriaceae</taxon>
        <taxon>Fusarium</taxon>
    </lineage>
</organism>
<dbReference type="PANTHER" id="PTHR11742">
    <property type="entry name" value="MANNOSYL-OLIGOSACCHARIDE ALPHA-1,2-MANNOSIDASE-RELATED"/>
    <property type="match status" value="1"/>
</dbReference>
<dbReference type="InterPro" id="IPR036026">
    <property type="entry name" value="Seven-hairpin_glycosidases"/>
</dbReference>
<dbReference type="PANTHER" id="PTHR11742:SF49">
    <property type="entry name" value="ALPHA-1,2-MANNOSIDASE"/>
    <property type="match status" value="1"/>
</dbReference>
<dbReference type="InterPro" id="IPR001382">
    <property type="entry name" value="Glyco_hydro_47"/>
</dbReference>
<keyword evidence="9" id="KW-0326">Glycosidase</keyword>